<feature type="domain" description="Protein kinase" evidence="24">
    <location>
        <begin position="1014"/>
        <end position="1278"/>
    </location>
</feature>
<keyword evidence="18" id="KW-0325">Glycoprotein</keyword>
<dbReference type="FunFam" id="1.10.510.10:FF:000554">
    <property type="entry name" value="Predicted protein"/>
    <property type="match status" value="1"/>
</dbReference>
<dbReference type="GO" id="GO:0005886">
    <property type="term" value="C:plasma membrane"/>
    <property type="evidence" value="ECO:0007669"/>
    <property type="project" value="TreeGrafter"/>
</dbReference>
<organism evidence="26 27">
    <name type="scientific">Elysia crispata</name>
    <name type="common">lettuce slug</name>
    <dbReference type="NCBI Taxonomy" id="231223"/>
    <lineage>
        <taxon>Eukaryota</taxon>
        <taxon>Metazoa</taxon>
        <taxon>Spiralia</taxon>
        <taxon>Lophotrochozoa</taxon>
        <taxon>Mollusca</taxon>
        <taxon>Gastropoda</taxon>
        <taxon>Heterobranchia</taxon>
        <taxon>Euthyneura</taxon>
        <taxon>Panpulmonata</taxon>
        <taxon>Sacoglossa</taxon>
        <taxon>Placobranchoidea</taxon>
        <taxon>Plakobranchidae</taxon>
        <taxon>Elysia</taxon>
    </lineage>
</organism>
<evidence type="ECO:0000256" key="2">
    <source>
        <dbReference type="ARBA" id="ARBA00010297"/>
    </source>
</evidence>
<gene>
    <name evidence="26" type="ORF">RRG08_048973</name>
</gene>
<evidence type="ECO:0000256" key="6">
    <source>
        <dbReference type="ARBA" id="ARBA00022692"/>
    </source>
</evidence>
<keyword evidence="11 21" id="KW-0067">ATP-binding</keyword>
<dbReference type="SUPFAM" id="SSF103575">
    <property type="entry name" value="Plexin repeat"/>
    <property type="match status" value="1"/>
</dbReference>
<keyword evidence="7" id="KW-0732">Signal</keyword>
<dbReference type="EMBL" id="JAWDGP010006462">
    <property type="protein sequence ID" value="KAK3740731.1"/>
    <property type="molecule type" value="Genomic_DNA"/>
</dbReference>
<evidence type="ECO:0000256" key="4">
    <source>
        <dbReference type="ARBA" id="ARBA00022553"/>
    </source>
</evidence>
<dbReference type="SMART" id="SM00630">
    <property type="entry name" value="Sema"/>
    <property type="match status" value="1"/>
</dbReference>
<dbReference type="GO" id="GO:0043235">
    <property type="term" value="C:receptor complex"/>
    <property type="evidence" value="ECO:0007669"/>
    <property type="project" value="TreeGrafter"/>
</dbReference>
<dbReference type="Pfam" id="PF01437">
    <property type="entry name" value="PSI"/>
    <property type="match status" value="1"/>
</dbReference>
<dbReference type="PROSITE" id="PS00107">
    <property type="entry name" value="PROTEIN_KINASE_ATP"/>
    <property type="match status" value="1"/>
</dbReference>
<dbReference type="InterPro" id="IPR020635">
    <property type="entry name" value="Tyr_kinase_cat_dom"/>
</dbReference>
<keyword evidence="17" id="KW-0675">Receptor</keyword>
<dbReference type="PROSITE" id="PS50011">
    <property type="entry name" value="PROTEIN_KINASE_DOM"/>
    <property type="match status" value="1"/>
</dbReference>
<dbReference type="InterPro" id="IPR036352">
    <property type="entry name" value="Semap_dom_sf"/>
</dbReference>
<dbReference type="Gene3D" id="3.30.1680.10">
    <property type="entry name" value="ligand-binding face of the semaphorins, domain 2"/>
    <property type="match status" value="1"/>
</dbReference>
<comment type="caution">
    <text evidence="20">Lacks conserved residue(s) required for the propagation of feature annotation.</text>
</comment>
<feature type="transmembrane region" description="Helical" evidence="23">
    <location>
        <begin position="1077"/>
        <end position="1098"/>
    </location>
</feature>
<dbReference type="Gene3D" id="2.130.10.10">
    <property type="entry name" value="YVTN repeat-like/Quinoprotein amine dehydrogenase"/>
    <property type="match status" value="1"/>
</dbReference>
<dbReference type="Pfam" id="PF01833">
    <property type="entry name" value="TIG"/>
    <property type="match status" value="2"/>
</dbReference>
<evidence type="ECO:0000256" key="21">
    <source>
        <dbReference type="PROSITE-ProRule" id="PRU10141"/>
    </source>
</evidence>
<dbReference type="InterPro" id="IPR001245">
    <property type="entry name" value="Ser-Thr/Tyr_kinase_cat_dom"/>
</dbReference>
<dbReference type="Gene3D" id="1.10.510.10">
    <property type="entry name" value="Transferase(Phosphotransferase) domain 1"/>
    <property type="match status" value="1"/>
</dbReference>
<evidence type="ECO:0000256" key="5">
    <source>
        <dbReference type="ARBA" id="ARBA00022679"/>
    </source>
</evidence>
<dbReference type="SMART" id="SM00219">
    <property type="entry name" value="TyrKc"/>
    <property type="match status" value="1"/>
</dbReference>
<evidence type="ECO:0000256" key="18">
    <source>
        <dbReference type="ARBA" id="ARBA00023180"/>
    </source>
</evidence>
<dbReference type="GO" id="GO:0016477">
    <property type="term" value="P:cell migration"/>
    <property type="evidence" value="ECO:0007669"/>
    <property type="project" value="TreeGrafter"/>
</dbReference>
<feature type="compositionally biased region" description="Basic and acidic residues" evidence="22">
    <location>
        <begin position="1339"/>
        <end position="1349"/>
    </location>
</feature>
<dbReference type="PANTHER" id="PTHR24416">
    <property type="entry name" value="TYROSINE-PROTEIN KINASE RECEPTOR"/>
    <property type="match status" value="1"/>
</dbReference>
<dbReference type="SUPFAM" id="SSF101912">
    <property type="entry name" value="Sema domain"/>
    <property type="match status" value="1"/>
</dbReference>
<keyword evidence="6 23" id="KW-0812">Transmembrane</keyword>
<evidence type="ECO:0000256" key="7">
    <source>
        <dbReference type="ARBA" id="ARBA00022729"/>
    </source>
</evidence>
<feature type="region of interest" description="Disordered" evidence="22">
    <location>
        <begin position="1310"/>
        <end position="1356"/>
    </location>
</feature>
<evidence type="ECO:0000259" key="25">
    <source>
        <dbReference type="PROSITE" id="PS51004"/>
    </source>
</evidence>
<evidence type="ECO:0000256" key="20">
    <source>
        <dbReference type="PROSITE-ProRule" id="PRU00352"/>
    </source>
</evidence>
<name>A0AAE1CWY3_9GAST</name>
<dbReference type="InterPro" id="IPR002909">
    <property type="entry name" value="IPT_dom"/>
</dbReference>
<comment type="caution">
    <text evidence="26">The sequence shown here is derived from an EMBL/GenBank/DDBJ whole genome shotgun (WGS) entry which is preliminary data.</text>
</comment>
<dbReference type="Gene3D" id="2.60.40.10">
    <property type="entry name" value="Immunoglobulins"/>
    <property type="match status" value="3"/>
</dbReference>
<dbReference type="InterPro" id="IPR011009">
    <property type="entry name" value="Kinase-like_dom_sf"/>
</dbReference>
<dbReference type="GO" id="GO:0005524">
    <property type="term" value="F:ATP binding"/>
    <property type="evidence" value="ECO:0007669"/>
    <property type="project" value="UniProtKB-UniRule"/>
</dbReference>
<evidence type="ECO:0000256" key="10">
    <source>
        <dbReference type="ARBA" id="ARBA00022777"/>
    </source>
</evidence>
<proteinExistence type="inferred from homology"/>
<evidence type="ECO:0000256" key="22">
    <source>
        <dbReference type="SAM" id="MobiDB-lite"/>
    </source>
</evidence>
<evidence type="ECO:0000256" key="16">
    <source>
        <dbReference type="ARBA" id="ARBA00023157"/>
    </source>
</evidence>
<dbReference type="GO" id="GO:0004714">
    <property type="term" value="F:transmembrane receptor protein tyrosine kinase activity"/>
    <property type="evidence" value="ECO:0007669"/>
    <property type="project" value="UniProtKB-EC"/>
</dbReference>
<dbReference type="SUPFAM" id="SSF81296">
    <property type="entry name" value="E set domains"/>
    <property type="match status" value="2"/>
</dbReference>
<dbReference type="SMART" id="SM00429">
    <property type="entry name" value="IPT"/>
    <property type="match status" value="3"/>
</dbReference>
<dbReference type="InterPro" id="IPR050122">
    <property type="entry name" value="RTK"/>
</dbReference>
<dbReference type="CDD" id="cd00603">
    <property type="entry name" value="IPT_PCSR"/>
    <property type="match status" value="1"/>
</dbReference>
<keyword evidence="10" id="KW-0418">Kinase</keyword>
<keyword evidence="15" id="KW-0829">Tyrosine-protein kinase</keyword>
<dbReference type="PROSITE" id="PS51004">
    <property type="entry name" value="SEMA"/>
    <property type="match status" value="1"/>
</dbReference>
<dbReference type="InterPro" id="IPR008266">
    <property type="entry name" value="Tyr_kinase_AS"/>
</dbReference>
<evidence type="ECO:0000256" key="3">
    <source>
        <dbReference type="ARBA" id="ARBA00011902"/>
    </source>
</evidence>
<keyword evidence="9 21" id="KW-0547">Nucleotide-binding</keyword>
<dbReference type="InterPro" id="IPR016201">
    <property type="entry name" value="PSI"/>
</dbReference>
<dbReference type="GO" id="GO:0007399">
    <property type="term" value="P:nervous system development"/>
    <property type="evidence" value="ECO:0007669"/>
    <property type="project" value="TreeGrafter"/>
</dbReference>
<keyword evidence="16" id="KW-1015">Disulfide bond</keyword>
<evidence type="ECO:0000256" key="11">
    <source>
        <dbReference type="ARBA" id="ARBA00022840"/>
    </source>
</evidence>
<dbReference type="InterPro" id="IPR017441">
    <property type="entry name" value="Protein_kinase_ATP_BS"/>
</dbReference>
<evidence type="ECO:0000313" key="27">
    <source>
        <dbReference type="Proteomes" id="UP001283361"/>
    </source>
</evidence>
<comment type="subcellular location">
    <subcellularLocation>
        <location evidence="1">Membrane</location>
        <topology evidence="1">Single-pass membrane protein</topology>
    </subcellularLocation>
</comment>
<dbReference type="InterPro" id="IPR013783">
    <property type="entry name" value="Ig-like_fold"/>
</dbReference>
<protein>
    <recommendedName>
        <fullName evidence="3">receptor protein-tyrosine kinase</fullName>
        <ecNumber evidence="3">2.7.10.1</ecNumber>
    </recommendedName>
</protein>
<comment type="catalytic activity">
    <reaction evidence="19">
        <text>L-tyrosyl-[protein] + ATP = O-phospho-L-tyrosyl-[protein] + ADP + H(+)</text>
        <dbReference type="Rhea" id="RHEA:10596"/>
        <dbReference type="Rhea" id="RHEA-COMP:10136"/>
        <dbReference type="Rhea" id="RHEA-COMP:20101"/>
        <dbReference type="ChEBI" id="CHEBI:15378"/>
        <dbReference type="ChEBI" id="CHEBI:30616"/>
        <dbReference type="ChEBI" id="CHEBI:46858"/>
        <dbReference type="ChEBI" id="CHEBI:61978"/>
        <dbReference type="ChEBI" id="CHEBI:456216"/>
        <dbReference type="EC" id="2.7.10.1"/>
    </reaction>
</comment>
<dbReference type="Gene3D" id="3.30.200.20">
    <property type="entry name" value="Phosphorylase Kinase, domain 1"/>
    <property type="match status" value="1"/>
</dbReference>
<evidence type="ECO:0000256" key="13">
    <source>
        <dbReference type="ARBA" id="ARBA00022989"/>
    </source>
</evidence>
<keyword evidence="12" id="KW-0832">Ubl conjugation</keyword>
<evidence type="ECO:0000256" key="12">
    <source>
        <dbReference type="ARBA" id="ARBA00022843"/>
    </source>
</evidence>
<evidence type="ECO:0000313" key="26">
    <source>
        <dbReference type="EMBL" id="KAK3740731.1"/>
    </source>
</evidence>
<dbReference type="InterPro" id="IPR014756">
    <property type="entry name" value="Ig_E-set"/>
</dbReference>
<reference evidence="26" key="1">
    <citation type="journal article" date="2023" name="G3 (Bethesda)">
        <title>A reference genome for the long-term kleptoplast-retaining sea slug Elysia crispata morphotype clarki.</title>
        <authorList>
            <person name="Eastman K.E."/>
            <person name="Pendleton A.L."/>
            <person name="Shaikh M.A."/>
            <person name="Suttiyut T."/>
            <person name="Ogas R."/>
            <person name="Tomko P."/>
            <person name="Gavelis G."/>
            <person name="Widhalm J.R."/>
            <person name="Wisecaver J.H."/>
        </authorList>
    </citation>
    <scope>NUCLEOTIDE SEQUENCE</scope>
    <source>
        <strain evidence="26">ECLA1</strain>
    </source>
</reference>
<evidence type="ECO:0000256" key="23">
    <source>
        <dbReference type="SAM" id="Phobius"/>
    </source>
</evidence>
<keyword evidence="14 23" id="KW-0472">Membrane</keyword>
<dbReference type="EC" id="2.7.10.1" evidence="3"/>
<dbReference type="PROSITE" id="PS00109">
    <property type="entry name" value="PROTEIN_KINASE_TYR"/>
    <property type="match status" value="1"/>
</dbReference>
<evidence type="ECO:0000256" key="14">
    <source>
        <dbReference type="ARBA" id="ARBA00023136"/>
    </source>
</evidence>
<dbReference type="PANTHER" id="PTHR24416:SF564">
    <property type="entry name" value="MACROPHAGE-STIMULATING PROTEIN RECEPTOR"/>
    <property type="match status" value="1"/>
</dbReference>
<evidence type="ECO:0000256" key="15">
    <source>
        <dbReference type="ARBA" id="ARBA00023137"/>
    </source>
</evidence>
<dbReference type="Proteomes" id="UP001283361">
    <property type="component" value="Unassembled WGS sequence"/>
</dbReference>
<sequence length="1356" mass="153260">MAVQTEMNLRNFSAGLEHSPLFTIVREPLKDYIYVGGRNVLLHFDSQLNLISTFKRGPEQYTASCQSNAKCSQESLQPNDFKLLAISDRKNKLLACGTANLGECTLHKLDNISDYVKVVGNGTGYLVGSKKSAQLIINKNSDQHADELIYVFHQYDARNLTLSPPVISIRTLTNFQTNFVMKYRYENEQINMYSFLDILPIYKTTFLMSFVDNFVYKGFLYVVNNQQKSVDEPDLVRTIIGRVCNSSDYLLQSYLENELHCKVADKLYNKVTSVFADLKTETLYITAVPTKTGLTVDKTVGTALCSQKLPQINHYFLDSILNCYKQDTGSRRLDWNRQDPRCNYNQDEEQVIRGGDECHYSDNAGVRGLSPVTMKTLAKFENNQVVLLNVDRNDLTFGDENGRLMKYNTNSRVMDAEEYLNFQLSDHPIRSETEVDEMGNQFVLAGDQVWKVPSSCTLHLDCHSCLSKNSVLDCGWCKTTNQCTSQSDCKETYNFSDTECPPAIERIRPISGPTEGGTTLFVYSKMISEPLNEDQLNVYIGGTECEKINLRNLNFSCKTPAGKGDQPIEIKIEDHRTFKSRPYSVKGKTKLHTLFQYKDFQVSSFEPMRGPESGGTTVTVRGENLDIGSEITVTVGGMQCRLSRMRERNPNNLTCITEAFNRREGRKRRSLSRARGSGPVEVTIDSVMRTSQTDSFIYLPSPHIKRIFPARSILSGGIPITIQGTNLDASFAPMMRATHGNNDLDLTTECTVKQDGEEMVCLSPNVKDKIAVKEVETVHLYFMYDNNKVPSEHRKSALTSFQYYPNPTFQPFAKKLFEQDVNKKEITFVGQQLNHGALARDIHISIGGNPCTVTTMEDVMIKCKLNTTGLEIGTGKRYAVVINIGSLTFRDSDIGFVEYYRSSSSSSLSGAGVALIIILILLIISIIVLFIIMKRQRCGVFKPKLDDSNTMNYTADQDTALIRAVGNPNSPNDYTEGGAYGGYNSSGEAKHAHIDEETLRLIENEHLLVDMECLTLADEIGKGNFGSVRRGFLTLPEQKGDILVAVKSLHNDNPRDIELQSFLQEALRMKDFNHPNVLALIGVCLNLDAMPLVVLPFMKHGDLLTYIRDEHNQPTIKDLIMFGIDIARGMDYLSSLKFVHRDLAARNCMLDEEFHVRVADFGLARDVYEKEYYSASNKKALLPVKWMAPECLEKGTYSAKSDVWSFGVVLWELMTRGLKPYPEVDNWDIARFLKAGRRMPHPNYCPDPLYEIMLECWQWLPAERPTFSQLVDEITTMVEQIEHKTGMIRRNIQSTYVNVNECNNYHYRDEVDLGDSGSSGSRPRRNTAEDADEEESKEDDVFFAKENGAHQKKLAV</sequence>
<dbReference type="InterPro" id="IPR002165">
    <property type="entry name" value="Plexin_repeat"/>
</dbReference>
<keyword evidence="27" id="KW-1185">Reference proteome</keyword>
<dbReference type="SUPFAM" id="SSF56112">
    <property type="entry name" value="Protein kinase-like (PK-like)"/>
    <property type="match status" value="1"/>
</dbReference>
<feature type="transmembrane region" description="Helical" evidence="23">
    <location>
        <begin position="911"/>
        <end position="932"/>
    </location>
</feature>
<dbReference type="InterPro" id="IPR015943">
    <property type="entry name" value="WD40/YVTN_repeat-like_dom_sf"/>
</dbReference>
<evidence type="ECO:0000256" key="8">
    <source>
        <dbReference type="ARBA" id="ARBA00022737"/>
    </source>
</evidence>
<dbReference type="InterPro" id="IPR001627">
    <property type="entry name" value="Semap_dom"/>
</dbReference>
<evidence type="ECO:0000256" key="19">
    <source>
        <dbReference type="ARBA" id="ARBA00051243"/>
    </source>
</evidence>
<accession>A0AAE1CWY3</accession>
<feature type="compositionally biased region" description="Acidic residues" evidence="22">
    <location>
        <begin position="1329"/>
        <end position="1338"/>
    </location>
</feature>
<dbReference type="Pfam" id="PF07714">
    <property type="entry name" value="PK_Tyr_Ser-Thr"/>
    <property type="match status" value="1"/>
</dbReference>
<feature type="domain" description="Sema" evidence="25">
    <location>
        <begin position="1"/>
        <end position="454"/>
    </location>
</feature>
<comment type="similarity">
    <text evidence="2">Belongs to the plexin family.</text>
</comment>
<feature type="binding site" evidence="21">
    <location>
        <position position="1047"/>
    </location>
    <ligand>
        <name>ATP</name>
        <dbReference type="ChEBI" id="CHEBI:30616"/>
    </ligand>
</feature>
<keyword evidence="13 23" id="KW-1133">Transmembrane helix</keyword>
<keyword evidence="4" id="KW-0597">Phosphoprotein</keyword>
<dbReference type="PRINTS" id="PR00109">
    <property type="entry name" value="TYRKINASE"/>
</dbReference>
<evidence type="ECO:0000256" key="1">
    <source>
        <dbReference type="ARBA" id="ARBA00004167"/>
    </source>
</evidence>
<evidence type="ECO:0000256" key="9">
    <source>
        <dbReference type="ARBA" id="ARBA00022741"/>
    </source>
</evidence>
<keyword evidence="5" id="KW-0808">Transferase</keyword>
<evidence type="ECO:0000259" key="24">
    <source>
        <dbReference type="PROSITE" id="PS50011"/>
    </source>
</evidence>
<dbReference type="SMART" id="SM00423">
    <property type="entry name" value="PSI"/>
    <property type="match status" value="1"/>
</dbReference>
<evidence type="ECO:0000256" key="17">
    <source>
        <dbReference type="ARBA" id="ARBA00023170"/>
    </source>
</evidence>
<keyword evidence="8" id="KW-0677">Repeat</keyword>
<dbReference type="InterPro" id="IPR000719">
    <property type="entry name" value="Prot_kinase_dom"/>
</dbReference>
<dbReference type="GO" id="GO:0007169">
    <property type="term" value="P:cell surface receptor protein tyrosine kinase signaling pathway"/>
    <property type="evidence" value="ECO:0007669"/>
    <property type="project" value="TreeGrafter"/>
</dbReference>